<dbReference type="Pfam" id="PF25000">
    <property type="entry name" value="DUF7779"/>
    <property type="match status" value="1"/>
</dbReference>
<protein>
    <recommendedName>
        <fullName evidence="2">DUF7779 domain-containing protein</fullName>
    </recommendedName>
</protein>
<dbReference type="PANTHER" id="PTHR35205">
    <property type="entry name" value="NB-ARC AND TPR DOMAIN PROTEIN"/>
    <property type="match status" value="1"/>
</dbReference>
<accession>A0AA39Y3M5</accession>
<evidence type="ECO:0000313" key="3">
    <source>
        <dbReference type="EMBL" id="KAK0645418.1"/>
    </source>
</evidence>
<evidence type="ECO:0000259" key="2">
    <source>
        <dbReference type="Pfam" id="PF25000"/>
    </source>
</evidence>
<dbReference type="AlphaFoldDB" id="A0AA39Y3M5"/>
<proteinExistence type="predicted"/>
<dbReference type="InterPro" id="IPR019734">
    <property type="entry name" value="TPR_rpt"/>
</dbReference>
<evidence type="ECO:0000256" key="1">
    <source>
        <dbReference type="SAM" id="MobiDB-lite"/>
    </source>
</evidence>
<evidence type="ECO:0000313" key="4">
    <source>
        <dbReference type="Proteomes" id="UP001174936"/>
    </source>
</evidence>
<keyword evidence="4" id="KW-1185">Reference proteome</keyword>
<dbReference type="PANTHER" id="PTHR35205:SF1">
    <property type="entry name" value="ZU5 DOMAIN-CONTAINING PROTEIN"/>
    <property type="match status" value="1"/>
</dbReference>
<dbReference type="SUPFAM" id="SSF48452">
    <property type="entry name" value="TPR-like"/>
    <property type="match status" value="2"/>
</dbReference>
<gene>
    <name evidence="3" type="ORF">B0T16DRAFT_411136</name>
</gene>
<reference evidence="3" key="1">
    <citation type="submission" date="2023-06" db="EMBL/GenBank/DDBJ databases">
        <title>Genome-scale phylogeny and comparative genomics of the fungal order Sordariales.</title>
        <authorList>
            <consortium name="Lawrence Berkeley National Laboratory"/>
            <person name="Hensen N."/>
            <person name="Bonometti L."/>
            <person name="Westerberg I."/>
            <person name="Brannstrom I.O."/>
            <person name="Guillou S."/>
            <person name="Cros-Aarteil S."/>
            <person name="Calhoun S."/>
            <person name="Haridas S."/>
            <person name="Kuo A."/>
            <person name="Mondo S."/>
            <person name="Pangilinan J."/>
            <person name="Riley R."/>
            <person name="Labutti K."/>
            <person name="Andreopoulos B."/>
            <person name="Lipzen A."/>
            <person name="Chen C."/>
            <person name="Yanf M."/>
            <person name="Daum C."/>
            <person name="Ng V."/>
            <person name="Clum A."/>
            <person name="Steindorff A."/>
            <person name="Ohm R."/>
            <person name="Martin F."/>
            <person name="Silar P."/>
            <person name="Natvig D."/>
            <person name="Lalanne C."/>
            <person name="Gautier V."/>
            <person name="Ament-Velasquez S.L."/>
            <person name="Kruys A."/>
            <person name="Hutchinson M.I."/>
            <person name="Powell A.J."/>
            <person name="Barry K."/>
            <person name="Miller A.N."/>
            <person name="Grigoriev I.V."/>
            <person name="Debuchy R."/>
            <person name="Gladieux P."/>
            <person name="Thoren M.H."/>
            <person name="Johannesson H."/>
        </authorList>
    </citation>
    <scope>NUCLEOTIDE SEQUENCE</scope>
    <source>
        <strain evidence="3">SMH2532-1</strain>
    </source>
</reference>
<dbReference type="Proteomes" id="UP001174936">
    <property type="component" value="Unassembled WGS sequence"/>
</dbReference>
<dbReference type="InterPro" id="IPR011990">
    <property type="entry name" value="TPR-like_helical_dom_sf"/>
</dbReference>
<dbReference type="SUPFAM" id="SSF52540">
    <property type="entry name" value="P-loop containing nucleoside triphosphate hydrolases"/>
    <property type="match status" value="1"/>
</dbReference>
<dbReference type="Pfam" id="PF13424">
    <property type="entry name" value="TPR_12"/>
    <property type="match status" value="1"/>
</dbReference>
<dbReference type="InterPro" id="IPR056681">
    <property type="entry name" value="DUF7779"/>
</dbReference>
<dbReference type="Gene3D" id="1.25.40.10">
    <property type="entry name" value="Tetratricopeptide repeat domain"/>
    <property type="match status" value="2"/>
</dbReference>
<dbReference type="Gene3D" id="3.40.50.300">
    <property type="entry name" value="P-loop containing nucleotide triphosphate hydrolases"/>
    <property type="match status" value="1"/>
</dbReference>
<comment type="caution">
    <text evidence="3">The sequence shown here is derived from an EMBL/GenBank/DDBJ whole genome shotgun (WGS) entry which is preliminary data.</text>
</comment>
<feature type="region of interest" description="Disordered" evidence="1">
    <location>
        <begin position="316"/>
        <end position="338"/>
    </location>
</feature>
<organism evidence="3 4">
    <name type="scientific">Cercophora newfieldiana</name>
    <dbReference type="NCBI Taxonomy" id="92897"/>
    <lineage>
        <taxon>Eukaryota</taxon>
        <taxon>Fungi</taxon>
        <taxon>Dikarya</taxon>
        <taxon>Ascomycota</taxon>
        <taxon>Pezizomycotina</taxon>
        <taxon>Sordariomycetes</taxon>
        <taxon>Sordariomycetidae</taxon>
        <taxon>Sordariales</taxon>
        <taxon>Lasiosphaeriaceae</taxon>
        <taxon>Cercophora</taxon>
    </lineage>
</organism>
<dbReference type="InterPro" id="IPR027417">
    <property type="entry name" value="P-loop_NTPase"/>
</dbReference>
<feature type="compositionally biased region" description="Low complexity" evidence="1">
    <location>
        <begin position="328"/>
        <end position="338"/>
    </location>
</feature>
<dbReference type="SMART" id="SM00028">
    <property type="entry name" value="TPR"/>
    <property type="match status" value="4"/>
</dbReference>
<name>A0AA39Y3M5_9PEZI</name>
<sequence>MENLKPAVCWKNPDDSRESVLIQLHPKSGDATAGTTGNVDVVIVSDIELRSAKYSHLTDSLLRLLQQERSLSVNIFQFHGIYQAKSRSVWHSLKDAGDDLIEALSAAFDYSSGIRPLVFVAYGFGGTVVKKGLYKIDADAKSNSYQALRLAQHAVVFFGSPHPTEFHRERWPGLNALLATYRNSALSKPYLRDREQFMPLIADISSKFEQASTVQSILTVCETKPTRVGRSFFSRKTSILLGRDLAEIACLKAEKIITLPTDYHGIGVFDSHSEIYKEIVTLLQSCSSEVLTRSRPDGTDSAESNARKYRLNWASTESNADSTGDAMPTPSGSGSGPSYSSFEIVVAERKAPRMPCYVRTAVNRNPNFVGRSNIIAQIDSILLPDDLGPGSASSGVRQFALCGFGGLGKTQIATYYAFEREKYFDAIFWVQSDSPGKLYKSFRDIAEVLEFTDEGDQADMVVSRDKVLEWLSNPHKHSNPNESTTSTGGYAKWLLIFDNADNLDLIKDFLPPSNYGSILVTSRDPLAKTHFIGGGIDLPPMTNSECALLLQKQMDEVGNTAAYKAALKLVEKLGTVPLAISQIATQIRRNQMTIDEYLGRHSDGSSLLAELNKVTSLPPKEQYNFTVATVWGLEDFSGSALTLMRVMAFLDPDGVAESILEQEVVPEITLPDLDVYLYKYPRPGEEYQRTRLEVMRTSLVRRNNENKTIGWHRQIQEVVRGKMSTDEQRVYYQISVDLLYRAWEYSKDRFNRESFKRKRCDEVLPNVHCIIQAYESTLRDMILPVDNARQLVKLLQETGWYLVQAAQYDTARPTFELAKKICEHHGDAMRDLLADIAFSYARYGEETNMDAQEVFDYCLQFHELRKELNDGTIESREDLATSHTSLAQGFLLLDRPEEAVEHCRTCIEMEAEFPDHKEHGTMSQFAHIYQAWGMCGLGKYEDAARLCHKVIAYREKKFGPNDTESIKLGLALHCLGVSREKQGLYAQSVDAYQKALANFQNILGPDSFRVAQINLKLGEICGKRGVPKIAKELFDQAIQTFARTPYYKPELGRALYKLSQFNASLKTSAADHREDADYRKAVELYCELRPEFKGDPAPGDKEFDMLVRFWSR</sequence>
<feature type="domain" description="DUF7779" evidence="2">
    <location>
        <begin position="631"/>
        <end position="727"/>
    </location>
</feature>
<dbReference type="Pfam" id="PF13374">
    <property type="entry name" value="TPR_10"/>
    <property type="match status" value="1"/>
</dbReference>
<dbReference type="EMBL" id="JAULSV010000004">
    <property type="protein sequence ID" value="KAK0645418.1"/>
    <property type="molecule type" value="Genomic_DNA"/>
</dbReference>